<dbReference type="RefSeq" id="WP_044983115.1">
    <property type="nucleotide sequence ID" value="NZ_CABLBR010000007.1"/>
</dbReference>
<gene>
    <name evidence="3" type="ORF">NQ502_01760</name>
</gene>
<dbReference type="SUPFAM" id="SSF47413">
    <property type="entry name" value="lambda repressor-like DNA-binding domains"/>
    <property type="match status" value="1"/>
</dbReference>
<reference evidence="3" key="1">
    <citation type="journal article" date="2022" name="Cell">
        <title>Design, construction, and in vivo augmentation of a complex gut microbiome.</title>
        <authorList>
            <person name="Cheng A.G."/>
            <person name="Ho P.Y."/>
            <person name="Aranda-Diaz A."/>
            <person name="Jain S."/>
            <person name="Yu F.B."/>
            <person name="Meng X."/>
            <person name="Wang M."/>
            <person name="Iakiviak M."/>
            <person name="Nagashima K."/>
            <person name="Zhao A."/>
            <person name="Murugkar P."/>
            <person name="Patil A."/>
            <person name="Atabakhsh K."/>
            <person name="Weakley A."/>
            <person name="Yan J."/>
            <person name="Brumbaugh A.R."/>
            <person name="Higginbottom S."/>
            <person name="Dimas A."/>
            <person name="Shiver A.L."/>
            <person name="Deutschbauer A."/>
            <person name="Neff N."/>
            <person name="Sonnenburg J.L."/>
            <person name="Huang K.C."/>
            <person name="Fischbach M.A."/>
        </authorList>
    </citation>
    <scope>NUCLEOTIDE SEQUENCE</scope>
    <source>
        <strain evidence="3">DSM 19829</strain>
    </source>
</reference>
<dbReference type="Pfam" id="PF01381">
    <property type="entry name" value="HTH_3"/>
    <property type="match status" value="1"/>
</dbReference>
<dbReference type="InterPro" id="IPR001387">
    <property type="entry name" value="Cro/C1-type_HTH"/>
</dbReference>
<proteinExistence type="predicted"/>
<sequence length="110" mass="12971">MQNYKVEMGLRLKEKRRNHRLTQEQMADRLNISIKHYSEVERGIAGLSIENIINVCDILGISIDYLLQGKEAETEVPEKILEMYRACPEEKQYLLLEIMEAISKLYDKRQ</sequence>
<evidence type="ECO:0000313" key="3">
    <source>
        <dbReference type="EMBL" id="UWP59814.1"/>
    </source>
</evidence>
<evidence type="ECO:0000313" key="4">
    <source>
        <dbReference type="Proteomes" id="UP001060164"/>
    </source>
</evidence>
<keyword evidence="1" id="KW-0238">DNA-binding</keyword>
<dbReference type="SMART" id="SM00530">
    <property type="entry name" value="HTH_XRE"/>
    <property type="match status" value="1"/>
</dbReference>
<evidence type="ECO:0000256" key="1">
    <source>
        <dbReference type="ARBA" id="ARBA00023125"/>
    </source>
</evidence>
<protein>
    <submittedName>
        <fullName evidence="3">Helix-turn-helix domain-containing protein</fullName>
    </submittedName>
</protein>
<feature type="domain" description="HTH cro/C1-type" evidence="2">
    <location>
        <begin position="12"/>
        <end position="66"/>
    </location>
</feature>
<dbReference type="PROSITE" id="PS50943">
    <property type="entry name" value="HTH_CROC1"/>
    <property type="match status" value="1"/>
</dbReference>
<dbReference type="PANTHER" id="PTHR46558">
    <property type="entry name" value="TRACRIPTIONAL REGULATORY PROTEIN-RELATED-RELATED"/>
    <property type="match status" value="1"/>
</dbReference>
<organism evidence="3 4">
    <name type="scientific">Ruminococcus gauvreauii</name>
    <dbReference type="NCBI Taxonomy" id="438033"/>
    <lineage>
        <taxon>Bacteria</taxon>
        <taxon>Bacillati</taxon>
        <taxon>Bacillota</taxon>
        <taxon>Clostridia</taxon>
        <taxon>Eubacteriales</taxon>
        <taxon>Oscillospiraceae</taxon>
        <taxon>Ruminococcus</taxon>
    </lineage>
</organism>
<dbReference type="EMBL" id="CP102290">
    <property type="protein sequence ID" value="UWP59814.1"/>
    <property type="molecule type" value="Genomic_DNA"/>
</dbReference>
<dbReference type="InterPro" id="IPR010982">
    <property type="entry name" value="Lambda_DNA-bd_dom_sf"/>
</dbReference>
<accession>A0ABY5VGW2</accession>
<name>A0ABY5VGW2_9FIRM</name>
<dbReference type="PANTHER" id="PTHR46558:SF4">
    <property type="entry name" value="DNA-BIDING PHAGE PROTEIN"/>
    <property type="match status" value="1"/>
</dbReference>
<keyword evidence="4" id="KW-1185">Reference proteome</keyword>
<dbReference type="Gene3D" id="1.10.260.40">
    <property type="entry name" value="lambda repressor-like DNA-binding domains"/>
    <property type="match status" value="1"/>
</dbReference>
<dbReference type="Proteomes" id="UP001060164">
    <property type="component" value="Chromosome"/>
</dbReference>
<dbReference type="CDD" id="cd00093">
    <property type="entry name" value="HTH_XRE"/>
    <property type="match status" value="1"/>
</dbReference>
<evidence type="ECO:0000259" key="2">
    <source>
        <dbReference type="PROSITE" id="PS50943"/>
    </source>
</evidence>